<evidence type="ECO:0000256" key="2">
    <source>
        <dbReference type="ARBA" id="ARBA00022679"/>
    </source>
</evidence>
<organism evidence="5 6">
    <name type="scientific">Candidatus Auribacter fodinae</name>
    <dbReference type="NCBI Taxonomy" id="2093366"/>
    <lineage>
        <taxon>Bacteria</taxon>
        <taxon>Pseudomonadati</taxon>
        <taxon>Candidatus Auribacterota</taxon>
        <taxon>Candidatus Auribacteria</taxon>
        <taxon>Candidatus Auribacterales</taxon>
        <taxon>Candidatus Auribacteraceae</taxon>
        <taxon>Candidatus Auribacter</taxon>
    </lineage>
</organism>
<dbReference type="CDD" id="cd00834">
    <property type="entry name" value="KAS_I_II"/>
    <property type="match status" value="1"/>
</dbReference>
<dbReference type="Pfam" id="PF02801">
    <property type="entry name" value="Ketoacyl-synt_C"/>
    <property type="match status" value="1"/>
</dbReference>
<sequence>MFLNDEDLIVTNEKIVITGRGVITPLGCTIESLWSGLLAGKSGIGTMDFQSFDESQYKSRVAGNVQNFDINFYFENDKGFKRQGRLTNFALVTAKMAFEDAGFTFELKKGESGKATYSVKGINSGRCAIILGIGVHNMDISEKYHALLIEHNGPRKLSPFALPFIPTNIVGGLIAEKFLLTGPSYTISTACASGTHALINAFHMLRSGVCDIAIAGGVESCITPYVFGGFDSMKALSRNPDPDTACRPFDKDRDGFVMSEGSGLLILETETHAKARGARILAELAGGAMTSDAFHITIPNPTGESAVAMLHEAMKVAHVSADEIGYINPHGTSTPLNDPNESFIIKQVFGDRAYKIPISSTKSMLGHSIGASGGIEAIVVLETILSGKIHPTRNLVNPDSDFSDPYFPELDKRCDLDYVPGSAREQRVDVAISESFGFGGQNGAVIIRRY</sequence>
<protein>
    <submittedName>
        <fullName evidence="5">Beta-ketoacyl-[acyl-carrier-protein] synthase family protein</fullName>
    </submittedName>
</protein>
<evidence type="ECO:0000256" key="1">
    <source>
        <dbReference type="ARBA" id="ARBA00008467"/>
    </source>
</evidence>
<dbReference type="Proteomes" id="UP000266426">
    <property type="component" value="Unassembled WGS sequence"/>
</dbReference>
<evidence type="ECO:0000259" key="4">
    <source>
        <dbReference type="PROSITE" id="PS52004"/>
    </source>
</evidence>
<dbReference type="GO" id="GO:0004315">
    <property type="term" value="F:3-oxoacyl-[acyl-carrier-protein] synthase activity"/>
    <property type="evidence" value="ECO:0007669"/>
    <property type="project" value="InterPro"/>
</dbReference>
<dbReference type="InterPro" id="IPR000794">
    <property type="entry name" value="Beta-ketoacyl_synthase"/>
</dbReference>
<dbReference type="Pfam" id="PF00109">
    <property type="entry name" value="ketoacyl-synt"/>
    <property type="match status" value="1"/>
</dbReference>
<dbReference type="GO" id="GO:0005829">
    <property type="term" value="C:cytosol"/>
    <property type="evidence" value="ECO:0007669"/>
    <property type="project" value="TreeGrafter"/>
</dbReference>
<dbReference type="PROSITE" id="PS52004">
    <property type="entry name" value="KS3_2"/>
    <property type="match status" value="1"/>
</dbReference>
<dbReference type="InterPro" id="IPR016039">
    <property type="entry name" value="Thiolase-like"/>
</dbReference>
<dbReference type="FunFam" id="3.40.47.10:FF:000018">
    <property type="entry name" value="3-oxoacyl-[acyl-carrier-protein] synthase 2"/>
    <property type="match status" value="1"/>
</dbReference>
<gene>
    <name evidence="5" type="ORF">C4541_03540</name>
</gene>
<dbReference type="SUPFAM" id="SSF53901">
    <property type="entry name" value="Thiolase-like"/>
    <property type="match status" value="1"/>
</dbReference>
<dbReference type="EMBL" id="QZJZ01000023">
    <property type="protein sequence ID" value="RJP60746.1"/>
    <property type="molecule type" value="Genomic_DNA"/>
</dbReference>
<proteinExistence type="inferred from homology"/>
<comment type="caution">
    <text evidence="5">The sequence shown here is derived from an EMBL/GenBank/DDBJ whole genome shotgun (WGS) entry which is preliminary data.</text>
</comment>
<reference evidence="5 6" key="1">
    <citation type="journal article" date="2017" name="ISME J.">
        <title>Energy and carbon metabolisms in a deep terrestrial subsurface fluid microbial community.</title>
        <authorList>
            <person name="Momper L."/>
            <person name="Jungbluth S.P."/>
            <person name="Lee M.D."/>
            <person name="Amend J.P."/>
        </authorList>
    </citation>
    <scope>NUCLEOTIDE SEQUENCE [LARGE SCALE GENOMIC DNA]</scope>
    <source>
        <strain evidence="5">SURF_26</strain>
    </source>
</reference>
<accession>A0A3A4R8H6</accession>
<dbReference type="GO" id="GO:0006633">
    <property type="term" value="P:fatty acid biosynthetic process"/>
    <property type="evidence" value="ECO:0007669"/>
    <property type="project" value="InterPro"/>
</dbReference>
<evidence type="ECO:0000256" key="3">
    <source>
        <dbReference type="RuleBase" id="RU003694"/>
    </source>
</evidence>
<dbReference type="PANTHER" id="PTHR11712:SF336">
    <property type="entry name" value="3-OXOACYL-[ACYL-CARRIER-PROTEIN] SYNTHASE, MITOCHONDRIAL"/>
    <property type="match status" value="1"/>
</dbReference>
<comment type="similarity">
    <text evidence="1 3">Belongs to the thiolase-like superfamily. Beta-ketoacyl-ACP synthases family.</text>
</comment>
<dbReference type="InterPro" id="IPR014031">
    <property type="entry name" value="Ketoacyl_synth_C"/>
</dbReference>
<name>A0A3A4R8H6_9BACT</name>
<dbReference type="InterPro" id="IPR018201">
    <property type="entry name" value="Ketoacyl_synth_AS"/>
</dbReference>
<evidence type="ECO:0000313" key="6">
    <source>
        <dbReference type="Proteomes" id="UP000266426"/>
    </source>
</evidence>
<dbReference type="NCBIfam" id="NF005589">
    <property type="entry name" value="PRK07314.1"/>
    <property type="match status" value="1"/>
</dbReference>
<feature type="domain" description="Ketosynthase family 3 (KS3)" evidence="4">
    <location>
        <begin position="12"/>
        <end position="449"/>
    </location>
</feature>
<dbReference type="PANTHER" id="PTHR11712">
    <property type="entry name" value="POLYKETIDE SYNTHASE-RELATED"/>
    <property type="match status" value="1"/>
</dbReference>
<dbReference type="SMART" id="SM00825">
    <property type="entry name" value="PKS_KS"/>
    <property type="match status" value="1"/>
</dbReference>
<dbReference type="PROSITE" id="PS00606">
    <property type="entry name" value="KS3_1"/>
    <property type="match status" value="1"/>
</dbReference>
<dbReference type="Gene3D" id="3.40.47.10">
    <property type="match status" value="1"/>
</dbReference>
<dbReference type="InterPro" id="IPR020841">
    <property type="entry name" value="PKS_Beta-ketoAc_synthase_dom"/>
</dbReference>
<evidence type="ECO:0000313" key="5">
    <source>
        <dbReference type="EMBL" id="RJP60746.1"/>
    </source>
</evidence>
<dbReference type="AlphaFoldDB" id="A0A3A4R8H6"/>
<dbReference type="InterPro" id="IPR014030">
    <property type="entry name" value="Ketoacyl_synth_N"/>
</dbReference>
<keyword evidence="2 3" id="KW-0808">Transferase</keyword>